<keyword evidence="2" id="KW-1185">Reference proteome</keyword>
<evidence type="ECO:0000313" key="1">
    <source>
        <dbReference type="EMBL" id="KAL3233679.1"/>
    </source>
</evidence>
<dbReference type="EMBL" id="JBEVYD010000004">
    <property type="protein sequence ID" value="KAL3233679.1"/>
    <property type="molecule type" value="Genomic_DNA"/>
</dbReference>
<accession>A0ABR4NXY0</accession>
<dbReference type="Proteomes" id="UP001623330">
    <property type="component" value="Unassembled WGS sequence"/>
</dbReference>
<proteinExistence type="predicted"/>
<reference evidence="1 2" key="1">
    <citation type="submission" date="2024-05" db="EMBL/GenBank/DDBJ databases">
        <title>Long read based assembly of the Candida bracarensis genome reveals expanded adhesin content.</title>
        <authorList>
            <person name="Marcet-Houben M."/>
            <person name="Ksiezopolska E."/>
            <person name="Gabaldon T."/>
        </authorList>
    </citation>
    <scope>NUCLEOTIDE SEQUENCE [LARGE SCALE GENOMIC DNA]</scope>
    <source>
        <strain evidence="1 2">CBM6</strain>
    </source>
</reference>
<name>A0ABR4NXY0_9SACH</name>
<organism evidence="1 2">
    <name type="scientific">Nakaseomyces bracarensis</name>
    <dbReference type="NCBI Taxonomy" id="273131"/>
    <lineage>
        <taxon>Eukaryota</taxon>
        <taxon>Fungi</taxon>
        <taxon>Dikarya</taxon>
        <taxon>Ascomycota</taxon>
        <taxon>Saccharomycotina</taxon>
        <taxon>Saccharomycetes</taxon>
        <taxon>Saccharomycetales</taxon>
        <taxon>Saccharomycetaceae</taxon>
        <taxon>Nakaseomyces</taxon>
    </lineage>
</organism>
<gene>
    <name evidence="1" type="ORF">RNJ44_03719</name>
</gene>
<evidence type="ECO:0000313" key="2">
    <source>
        <dbReference type="Proteomes" id="UP001623330"/>
    </source>
</evidence>
<comment type="caution">
    <text evidence="1">The sequence shown here is derived from an EMBL/GenBank/DDBJ whole genome shotgun (WGS) entry which is preliminary data.</text>
</comment>
<protein>
    <submittedName>
        <fullName evidence="1">Required for respiratory growth protein 1, mitochondrial</fullName>
    </submittedName>
</protein>
<sequence length="383" mass="45610">MKSHFSVLEAHRCHVLTLYRHTLRNSHNVQSGYLKFRINRVLGEEVKKHKYDKSSWSIFKKLTSLKKLNDALEVNDCIEAHNLLVNYCGSIKKPRSKVKGILKSIEAEIKENHNIQDNRRLARLSLFDAYLKRKQQRNELPYNIPQEYKQKLLLPLALHERGLMNLERLKISLMKGKYHTKLSYTMSGKSRIWFVRSYVNKNKRESIKLRNLITQDKKKNLTILRHLDNLKENANWAMHEAIWERYLDDGHLHQSNINNYMKNMQFTESVRRQASYVPNTYVLNKDIKQCVRLKEWLLPLSQNIVDLENLCIKREQQFFVNKGNLLSKHGSLEYYKKQSQKVYSNHVLKYKKMLKEDLPTVNPFIENRSIPEILKKHGLKLKF</sequence>